<reference evidence="1" key="1">
    <citation type="submission" date="2022-12" db="EMBL/GenBank/DDBJ databases">
        <title>Reference genome sequencing for broad-spectrum identification of bacterial and archaeal isolates by mass spectrometry.</title>
        <authorList>
            <person name="Sekiguchi Y."/>
            <person name="Tourlousse D.M."/>
        </authorList>
    </citation>
    <scope>NUCLEOTIDE SEQUENCE</scope>
    <source>
        <strain evidence="1">301</strain>
    </source>
</reference>
<evidence type="ECO:0000313" key="4">
    <source>
        <dbReference type="Proteomes" id="UP001245370"/>
    </source>
</evidence>
<name>A0A9W6CHS2_XANFL</name>
<dbReference type="CDD" id="cd00085">
    <property type="entry name" value="HNHc"/>
    <property type="match status" value="1"/>
</dbReference>
<dbReference type="Proteomes" id="UP001245370">
    <property type="component" value="Unassembled WGS sequence"/>
</dbReference>
<evidence type="ECO:0008006" key="5">
    <source>
        <dbReference type="Google" id="ProtNLM"/>
    </source>
</evidence>
<evidence type="ECO:0000313" key="1">
    <source>
        <dbReference type="EMBL" id="GLI22648.1"/>
    </source>
</evidence>
<dbReference type="EMBL" id="BSDO01000002">
    <property type="protein sequence ID" value="GLI22648.1"/>
    <property type="molecule type" value="Genomic_DNA"/>
</dbReference>
<sequence>MTGEVCHIRAQSSGGPRFDSTQTEDARHAFANLILLCRRHHKIIDAEPGLYSVDTLEEIKTIQEEHLGRPKQETDGFFAKVLLNAMSRIETRNNTGNVVIGSLGAIVAGTLNFKGSGKAPRFQTAAGTIGADQEASRYVQYLIRQYNQFASADTSRATKFNHAVISKNIESRFRSSWRDTAMERFAEVCVYLQERIRKTRVAKSNSVKGHRSFSTFEDYTRETKRAP</sequence>
<dbReference type="RefSeq" id="WP_232847564.1">
    <property type="nucleotide sequence ID" value="NZ_BSDO01000002.1"/>
</dbReference>
<dbReference type="Proteomes" id="UP001144397">
    <property type="component" value="Unassembled WGS sequence"/>
</dbReference>
<dbReference type="EMBL" id="JAVDPY010000001">
    <property type="protein sequence ID" value="MDR6331560.1"/>
    <property type="molecule type" value="Genomic_DNA"/>
</dbReference>
<dbReference type="GeneID" id="95763110"/>
<evidence type="ECO:0000313" key="2">
    <source>
        <dbReference type="EMBL" id="MDR6331560.1"/>
    </source>
</evidence>
<keyword evidence="4" id="KW-1185">Reference proteome</keyword>
<comment type="caution">
    <text evidence="1">The sequence shown here is derived from an EMBL/GenBank/DDBJ whole genome shotgun (WGS) entry which is preliminary data.</text>
</comment>
<protein>
    <recommendedName>
        <fullName evidence="5">HNH endonuclease</fullName>
    </recommendedName>
</protein>
<dbReference type="AlphaFoldDB" id="A0A9W6CHS2"/>
<gene>
    <name evidence="2" type="ORF">GGQ86_000007</name>
    <name evidence="1" type="ORF">XFLAVUS301_23220</name>
</gene>
<evidence type="ECO:0000313" key="3">
    <source>
        <dbReference type="Proteomes" id="UP001144397"/>
    </source>
</evidence>
<reference evidence="2 4" key="2">
    <citation type="submission" date="2023-07" db="EMBL/GenBank/DDBJ databases">
        <title>Genomic Encyclopedia of Type Strains, Phase IV (KMG-IV): sequencing the most valuable type-strain genomes for metagenomic binning, comparative biology and taxonomic classification.</title>
        <authorList>
            <person name="Goeker M."/>
        </authorList>
    </citation>
    <scope>NUCLEOTIDE SEQUENCE [LARGE SCALE GENOMIC DNA]</scope>
    <source>
        <strain evidence="2 4">DSM 338</strain>
    </source>
</reference>
<accession>A0A9W6CHS2</accession>
<dbReference type="InterPro" id="IPR003615">
    <property type="entry name" value="HNH_nuc"/>
</dbReference>
<proteinExistence type="predicted"/>
<organism evidence="1 3">
    <name type="scientific">Xanthobacter flavus</name>
    <dbReference type="NCBI Taxonomy" id="281"/>
    <lineage>
        <taxon>Bacteria</taxon>
        <taxon>Pseudomonadati</taxon>
        <taxon>Pseudomonadota</taxon>
        <taxon>Alphaproteobacteria</taxon>
        <taxon>Hyphomicrobiales</taxon>
        <taxon>Xanthobacteraceae</taxon>
        <taxon>Xanthobacter</taxon>
    </lineage>
</organism>